<dbReference type="PANTHER" id="PTHR12677">
    <property type="entry name" value="GOLGI APPARATUS MEMBRANE PROTEIN TVP38-RELATED"/>
    <property type="match status" value="1"/>
</dbReference>
<dbReference type="Pfam" id="PF09335">
    <property type="entry name" value="VTT_dom"/>
    <property type="match status" value="1"/>
</dbReference>
<accession>A0A0G1Z8U0</accession>
<dbReference type="InterPro" id="IPR032816">
    <property type="entry name" value="VTT_dom"/>
</dbReference>
<evidence type="ECO:0000256" key="6">
    <source>
        <dbReference type="RuleBase" id="RU366058"/>
    </source>
</evidence>
<keyword evidence="5 6" id="KW-0472">Membrane</keyword>
<evidence type="ECO:0000313" key="8">
    <source>
        <dbReference type="EMBL" id="KKW15459.1"/>
    </source>
</evidence>
<evidence type="ECO:0000256" key="3">
    <source>
        <dbReference type="ARBA" id="ARBA00022692"/>
    </source>
</evidence>
<evidence type="ECO:0000256" key="2">
    <source>
        <dbReference type="ARBA" id="ARBA00022475"/>
    </source>
</evidence>
<proteinExistence type="inferred from homology"/>
<name>A0A0G1Z8U0_9BACT</name>
<dbReference type="Proteomes" id="UP000034224">
    <property type="component" value="Unassembled WGS sequence"/>
</dbReference>
<comment type="caution">
    <text evidence="8">The sequence shown here is derived from an EMBL/GenBank/DDBJ whole genome shotgun (WGS) entry which is preliminary data.</text>
</comment>
<dbReference type="EMBL" id="LCQK01000001">
    <property type="protein sequence ID" value="KKW15459.1"/>
    <property type="molecule type" value="Genomic_DNA"/>
</dbReference>
<evidence type="ECO:0000256" key="4">
    <source>
        <dbReference type="ARBA" id="ARBA00022989"/>
    </source>
</evidence>
<keyword evidence="2 6" id="KW-1003">Cell membrane</keyword>
<feature type="transmembrane region" description="Helical" evidence="6">
    <location>
        <begin position="44"/>
        <end position="69"/>
    </location>
</feature>
<keyword evidence="3 6" id="KW-0812">Transmembrane</keyword>
<evidence type="ECO:0000256" key="5">
    <source>
        <dbReference type="ARBA" id="ARBA00023136"/>
    </source>
</evidence>
<feature type="transmembrane region" description="Helical" evidence="6">
    <location>
        <begin position="130"/>
        <end position="152"/>
    </location>
</feature>
<sequence>MRSKFLLFVIVVVLALVIWTSYEAERFLEDFLAVSGKLIAGNEIVVGLIFFVLGAFSAMFAFFSSVVLVPVAVYNFGLFPTFVLLFGSWLLGGTAAYFIGKGLGRRIINRFWASGKLDYYENLIADKLNFFLVLLFRLAMPAEIPGYLLGILRYGFKPYLLATALAELPFALGAVYGSEFFLNRQKSLFIAVLAAAALIFTIAFYFFRRRTDSIK</sequence>
<evidence type="ECO:0000256" key="1">
    <source>
        <dbReference type="ARBA" id="ARBA00004651"/>
    </source>
</evidence>
<feature type="domain" description="VTT" evidence="7">
    <location>
        <begin position="65"/>
        <end position="177"/>
    </location>
</feature>
<dbReference type="GO" id="GO:0005886">
    <property type="term" value="C:plasma membrane"/>
    <property type="evidence" value="ECO:0007669"/>
    <property type="project" value="UniProtKB-SubCell"/>
</dbReference>
<dbReference type="AlphaFoldDB" id="A0A0G1Z8U0"/>
<reference evidence="8 9" key="1">
    <citation type="journal article" date="2015" name="Nature">
        <title>rRNA introns, odd ribosomes, and small enigmatic genomes across a large radiation of phyla.</title>
        <authorList>
            <person name="Brown C.T."/>
            <person name="Hug L.A."/>
            <person name="Thomas B.C."/>
            <person name="Sharon I."/>
            <person name="Castelle C.J."/>
            <person name="Singh A."/>
            <person name="Wilkins M.J."/>
            <person name="Williams K.H."/>
            <person name="Banfield J.F."/>
        </authorList>
    </citation>
    <scope>NUCLEOTIDE SEQUENCE [LARGE SCALE GENOMIC DNA]</scope>
</reference>
<feature type="transmembrane region" description="Helical" evidence="6">
    <location>
        <begin position="159"/>
        <end position="176"/>
    </location>
</feature>
<comment type="subcellular location">
    <subcellularLocation>
        <location evidence="1 6">Cell membrane</location>
        <topology evidence="1 6">Multi-pass membrane protein</topology>
    </subcellularLocation>
</comment>
<evidence type="ECO:0000313" key="9">
    <source>
        <dbReference type="Proteomes" id="UP000034224"/>
    </source>
</evidence>
<feature type="transmembrane region" description="Helical" evidence="6">
    <location>
        <begin position="188"/>
        <end position="207"/>
    </location>
</feature>
<dbReference type="PANTHER" id="PTHR12677:SF59">
    <property type="entry name" value="GOLGI APPARATUS MEMBRANE PROTEIN TVP38-RELATED"/>
    <property type="match status" value="1"/>
</dbReference>
<feature type="transmembrane region" description="Helical" evidence="6">
    <location>
        <begin position="76"/>
        <end position="99"/>
    </location>
</feature>
<protein>
    <recommendedName>
        <fullName evidence="6">TVP38/TMEM64 family membrane protein</fullName>
    </recommendedName>
</protein>
<organism evidence="8 9">
    <name type="scientific">Candidatus Jorgensenbacteria bacterium GW2011_GWB1_50_10</name>
    <dbReference type="NCBI Taxonomy" id="1618665"/>
    <lineage>
        <taxon>Bacteria</taxon>
        <taxon>Candidatus Joergenseniibacteriota</taxon>
    </lineage>
</organism>
<keyword evidence="4 6" id="KW-1133">Transmembrane helix</keyword>
<dbReference type="STRING" id="1618665.UY55_C0001G0213"/>
<gene>
    <name evidence="8" type="ORF">UY55_C0001G0213</name>
</gene>
<dbReference type="InterPro" id="IPR015414">
    <property type="entry name" value="TMEM64"/>
</dbReference>
<evidence type="ECO:0000259" key="7">
    <source>
        <dbReference type="Pfam" id="PF09335"/>
    </source>
</evidence>
<comment type="similarity">
    <text evidence="6">Belongs to the TVP38/TMEM64 family.</text>
</comment>